<organism evidence="2 3">
    <name type="scientific">Alosa alosa</name>
    <name type="common">allis shad</name>
    <dbReference type="NCBI Taxonomy" id="278164"/>
    <lineage>
        <taxon>Eukaryota</taxon>
        <taxon>Metazoa</taxon>
        <taxon>Chordata</taxon>
        <taxon>Craniata</taxon>
        <taxon>Vertebrata</taxon>
        <taxon>Euteleostomi</taxon>
        <taxon>Actinopterygii</taxon>
        <taxon>Neopterygii</taxon>
        <taxon>Teleostei</taxon>
        <taxon>Clupei</taxon>
        <taxon>Clupeiformes</taxon>
        <taxon>Clupeoidei</taxon>
        <taxon>Clupeidae</taxon>
        <taxon>Alosa</taxon>
    </lineage>
</organism>
<name>A0AAV6GEF2_9TELE</name>
<dbReference type="EMBL" id="JADWDJ010000011">
    <property type="protein sequence ID" value="KAG5273529.1"/>
    <property type="molecule type" value="Genomic_DNA"/>
</dbReference>
<comment type="caution">
    <text evidence="2">The sequence shown here is derived from an EMBL/GenBank/DDBJ whole genome shotgun (WGS) entry which is preliminary data.</text>
</comment>
<accession>A0AAV6GEF2</accession>
<evidence type="ECO:0000313" key="2">
    <source>
        <dbReference type="EMBL" id="KAG5273529.1"/>
    </source>
</evidence>
<feature type="region of interest" description="Disordered" evidence="1">
    <location>
        <begin position="368"/>
        <end position="392"/>
    </location>
</feature>
<keyword evidence="3" id="KW-1185">Reference proteome</keyword>
<sequence length="392" mass="42533">MIRPSQLPDSMMSKPAQGFMSSVSPQQILGLDGPVGTMAMATASLERPMPGPLPRYPHSEAMQYNGSYFSYHLCGQDGAGRAGVPWSPSMAYLGSSSSSSSPTVPTAATEGSIRSPIVYRHEKVSLPAGSGCSPLIVAQELAGKRMHAVAGYYPDRSQAHCSSSSPSSVTPSAMRRQRLAGANLSPQTESPVGLAIPKPVYGHNACCSDMRCTAGYNTMEQGLHRTPTSIYEDEWLMGYSSAVPLTPSRKDLEMLLEQRGLHAEPRAERAAGKEVASEEFCDLDTFLNRRGSVYSDVNHSSYACSPTSSAPFIGAPPDPCQRFQFPSKEYPGFPSSHPHMYDPLSAQYGVPRKVYPEYSHHPSYVQVPQRSRAYYPPQDHMEAQKASAAQRT</sequence>
<reference evidence="2" key="1">
    <citation type="submission" date="2020-10" db="EMBL/GenBank/DDBJ databases">
        <title>Chromosome-scale genome assembly of the Allis shad, Alosa alosa.</title>
        <authorList>
            <person name="Margot Z."/>
            <person name="Christophe K."/>
            <person name="Cabau C."/>
            <person name="Louis A."/>
            <person name="Berthelot C."/>
            <person name="Parey E."/>
            <person name="Roest Crollius H."/>
            <person name="Montfort J."/>
            <person name="Robinson-Rechavi M."/>
            <person name="Bucao C."/>
            <person name="Bouchez O."/>
            <person name="Gislard M."/>
            <person name="Lluch J."/>
            <person name="Milhes M."/>
            <person name="Lampietro C."/>
            <person name="Lopez Roques C."/>
            <person name="Donnadieu C."/>
            <person name="Braasch I."/>
            <person name="Desvignes T."/>
            <person name="Postlethwait J."/>
            <person name="Bobe J."/>
            <person name="Guiguen Y."/>
        </authorList>
    </citation>
    <scope>NUCLEOTIDE SEQUENCE</scope>
    <source>
        <strain evidence="2">M-15738</strain>
        <tissue evidence="2">Blood</tissue>
    </source>
</reference>
<evidence type="ECO:0000313" key="3">
    <source>
        <dbReference type="Proteomes" id="UP000823561"/>
    </source>
</evidence>
<dbReference type="Proteomes" id="UP000823561">
    <property type="component" value="Chromosome 11"/>
</dbReference>
<evidence type="ECO:0000256" key="1">
    <source>
        <dbReference type="SAM" id="MobiDB-lite"/>
    </source>
</evidence>
<dbReference type="PANTHER" id="PTHR28422:SF1">
    <property type="entry name" value="SIMILAR TO HUMAN CHROMOSOME 15 OPEN READING FRAME 39"/>
    <property type="match status" value="1"/>
</dbReference>
<gene>
    <name evidence="2" type="ORF">AALO_G00152380</name>
</gene>
<dbReference type="InterPro" id="IPR037656">
    <property type="entry name" value="DUF5525"/>
</dbReference>
<dbReference type="AlphaFoldDB" id="A0AAV6GEF2"/>
<dbReference type="PANTHER" id="PTHR28422">
    <property type="entry name" value="SIMILAR TO HUMAN CHROMOSOME 15 OPEN READING FRAME 39"/>
    <property type="match status" value="1"/>
</dbReference>
<proteinExistence type="predicted"/>
<protein>
    <submittedName>
        <fullName evidence="2">Uncharacterized protein</fullName>
    </submittedName>
</protein>